<organism evidence="2 3">
    <name type="scientific">Caulobacter ginsengisoli</name>
    <dbReference type="NCBI Taxonomy" id="400775"/>
    <lineage>
        <taxon>Bacteria</taxon>
        <taxon>Pseudomonadati</taxon>
        <taxon>Pseudomonadota</taxon>
        <taxon>Alphaproteobacteria</taxon>
        <taxon>Caulobacterales</taxon>
        <taxon>Caulobacteraceae</taxon>
        <taxon>Caulobacter</taxon>
    </lineage>
</organism>
<dbReference type="Proteomes" id="UP001228905">
    <property type="component" value="Unassembled WGS sequence"/>
</dbReference>
<feature type="transmembrane region" description="Helical" evidence="1">
    <location>
        <begin position="223"/>
        <end position="242"/>
    </location>
</feature>
<keyword evidence="1" id="KW-0812">Transmembrane</keyword>
<evidence type="ECO:0008006" key="4">
    <source>
        <dbReference type="Google" id="ProtNLM"/>
    </source>
</evidence>
<reference evidence="2 3" key="1">
    <citation type="submission" date="2023-07" db="EMBL/GenBank/DDBJ databases">
        <title>Genomic Encyclopedia of Type Strains, Phase IV (KMG-IV): sequencing the most valuable type-strain genomes for metagenomic binning, comparative biology and taxonomic classification.</title>
        <authorList>
            <person name="Goeker M."/>
        </authorList>
    </citation>
    <scope>NUCLEOTIDE SEQUENCE [LARGE SCALE GENOMIC DNA]</scope>
    <source>
        <strain evidence="2 3">DSM 18695</strain>
    </source>
</reference>
<dbReference type="RefSeq" id="WP_307352130.1">
    <property type="nucleotide sequence ID" value="NZ_JAUSVS010000010.1"/>
</dbReference>
<keyword evidence="3" id="KW-1185">Reference proteome</keyword>
<accession>A0ABU0IW02</accession>
<dbReference type="EMBL" id="JAUSVS010000010">
    <property type="protein sequence ID" value="MDQ0466203.1"/>
    <property type="molecule type" value="Genomic_DNA"/>
</dbReference>
<protein>
    <recommendedName>
        <fullName evidence="4">DUF1353 domain-containing protein</fullName>
    </recommendedName>
</protein>
<proteinExistence type="predicted"/>
<keyword evidence="1" id="KW-1133">Transmembrane helix</keyword>
<comment type="caution">
    <text evidence="2">The sequence shown here is derived from an EMBL/GenBank/DDBJ whole genome shotgun (WGS) entry which is preliminary data.</text>
</comment>
<keyword evidence="1" id="KW-0472">Membrane</keyword>
<sequence length="315" mass="34106">MPNFDGGHYFLTVIIPVNTRPCKRADGTVTTPINALREALNTLPTARQSKASIANPCTSPFTRDSRTHLTRFAVIPDVAYNGRDPQNSIGMAIKGVNPVIPQPVDALTCPFMLWAVDFDAADGSDATLNGYLEGLWTVAKDELTDVFQYCTGFDTVDGPSEFAAWIRKCQIETVMPFNDYWIIPPPFPSLSLGGLAGEVLLMAAVVFAAIFIPNMIWLHWNPWLVGIFAALLGLALGIWSALRTVANAAAKPFPTAPNSDLPSVLKSLYLQKHFMDFAIDNQGVDPAALHANFGAFLNAHQPNQATPTQPPGVIG</sequence>
<evidence type="ECO:0000313" key="3">
    <source>
        <dbReference type="Proteomes" id="UP001228905"/>
    </source>
</evidence>
<evidence type="ECO:0000313" key="2">
    <source>
        <dbReference type="EMBL" id="MDQ0466203.1"/>
    </source>
</evidence>
<feature type="transmembrane region" description="Helical" evidence="1">
    <location>
        <begin position="199"/>
        <end position="217"/>
    </location>
</feature>
<name>A0ABU0IW02_9CAUL</name>
<gene>
    <name evidence="2" type="ORF">QO010_003996</name>
</gene>
<evidence type="ECO:0000256" key="1">
    <source>
        <dbReference type="SAM" id="Phobius"/>
    </source>
</evidence>